<evidence type="ECO:0000256" key="8">
    <source>
        <dbReference type="ARBA" id="ARBA00023134"/>
    </source>
</evidence>
<dbReference type="PROSITE" id="PS50011">
    <property type="entry name" value="PROTEIN_KINASE_DOM"/>
    <property type="match status" value="1"/>
</dbReference>
<dbReference type="EMBL" id="MTYJ01000254">
    <property type="protein sequence ID" value="OWA52173.1"/>
    <property type="molecule type" value="Genomic_DNA"/>
</dbReference>
<keyword evidence="10 20" id="KW-0675">Receptor</keyword>
<dbReference type="GO" id="GO:0001653">
    <property type="term" value="F:peptide receptor activity"/>
    <property type="evidence" value="ECO:0007669"/>
    <property type="project" value="TreeGrafter"/>
</dbReference>
<feature type="compositionally biased region" description="Polar residues" evidence="16">
    <location>
        <begin position="537"/>
        <end position="548"/>
    </location>
</feature>
<dbReference type="GO" id="GO:0004383">
    <property type="term" value="F:guanylate cyclase activity"/>
    <property type="evidence" value="ECO:0007669"/>
    <property type="project" value="UniProtKB-EC"/>
</dbReference>
<evidence type="ECO:0000256" key="7">
    <source>
        <dbReference type="ARBA" id="ARBA00022989"/>
    </source>
</evidence>
<evidence type="ECO:0000256" key="1">
    <source>
        <dbReference type="ARBA" id="ARBA00001436"/>
    </source>
</evidence>
<organism evidence="20 21">
    <name type="scientific">Hypsibius exemplaris</name>
    <name type="common">Freshwater tardigrade</name>
    <dbReference type="NCBI Taxonomy" id="2072580"/>
    <lineage>
        <taxon>Eukaryota</taxon>
        <taxon>Metazoa</taxon>
        <taxon>Ecdysozoa</taxon>
        <taxon>Tardigrada</taxon>
        <taxon>Eutardigrada</taxon>
        <taxon>Parachela</taxon>
        <taxon>Hypsibioidea</taxon>
        <taxon>Hypsibiidae</taxon>
        <taxon>Hypsibius</taxon>
    </lineage>
</organism>
<comment type="catalytic activity">
    <reaction evidence="1 15">
        <text>GTP = 3',5'-cyclic GMP + diphosphate</text>
        <dbReference type="Rhea" id="RHEA:13665"/>
        <dbReference type="ChEBI" id="CHEBI:33019"/>
        <dbReference type="ChEBI" id="CHEBI:37565"/>
        <dbReference type="ChEBI" id="CHEBI:57746"/>
        <dbReference type="EC" id="4.6.1.2"/>
    </reaction>
</comment>
<dbReference type="InterPro" id="IPR050401">
    <property type="entry name" value="Cyclic_nucleotide_synthase"/>
</dbReference>
<dbReference type="InterPro" id="IPR011009">
    <property type="entry name" value="Kinase-like_dom_sf"/>
</dbReference>
<dbReference type="PANTHER" id="PTHR11920:SF335">
    <property type="entry name" value="GUANYLATE CYCLASE"/>
    <property type="match status" value="1"/>
</dbReference>
<keyword evidence="6" id="KW-0547">Nucleotide-binding</keyword>
<keyword evidence="11" id="KW-0325">Glycoprotein</keyword>
<dbReference type="GO" id="GO:0007168">
    <property type="term" value="P:receptor guanylyl cyclase signaling pathway"/>
    <property type="evidence" value="ECO:0007669"/>
    <property type="project" value="TreeGrafter"/>
</dbReference>
<evidence type="ECO:0000313" key="21">
    <source>
        <dbReference type="Proteomes" id="UP000192578"/>
    </source>
</evidence>
<evidence type="ECO:0000259" key="18">
    <source>
        <dbReference type="PROSITE" id="PS50011"/>
    </source>
</evidence>
<evidence type="ECO:0000256" key="11">
    <source>
        <dbReference type="ARBA" id="ARBA00023180"/>
    </source>
</evidence>
<dbReference type="CDD" id="cd06352">
    <property type="entry name" value="PBP1_NPR_GC-like"/>
    <property type="match status" value="1"/>
</dbReference>
<dbReference type="InterPro" id="IPR000719">
    <property type="entry name" value="Prot_kinase_dom"/>
</dbReference>
<dbReference type="PRINTS" id="PR00255">
    <property type="entry name" value="NATPEPTIDER"/>
</dbReference>
<keyword evidence="21" id="KW-1185">Reference proteome</keyword>
<evidence type="ECO:0000256" key="4">
    <source>
        <dbReference type="ARBA" id="ARBA00022692"/>
    </source>
</evidence>
<gene>
    <name evidence="20" type="ORF">BV898_16632</name>
</gene>
<dbReference type="InterPro" id="IPR018297">
    <property type="entry name" value="A/G_cyclase_CS"/>
</dbReference>
<evidence type="ECO:0000256" key="13">
    <source>
        <dbReference type="ARBA" id="ARBA00023293"/>
    </source>
</evidence>
<dbReference type="InterPro" id="IPR029787">
    <property type="entry name" value="Nucleotide_cyclase"/>
</dbReference>
<feature type="domain" description="Guanylate cyclase" evidence="19">
    <location>
        <begin position="883"/>
        <end position="1013"/>
    </location>
</feature>
<feature type="region of interest" description="Disordered" evidence="16">
    <location>
        <begin position="517"/>
        <end position="548"/>
    </location>
</feature>
<dbReference type="Pfam" id="PF00211">
    <property type="entry name" value="Guanylate_cyc"/>
    <property type="match status" value="1"/>
</dbReference>
<evidence type="ECO:0000256" key="3">
    <source>
        <dbReference type="ARBA" id="ARBA00012202"/>
    </source>
</evidence>
<dbReference type="GO" id="GO:0005525">
    <property type="term" value="F:GTP binding"/>
    <property type="evidence" value="ECO:0007669"/>
    <property type="project" value="UniProtKB-KW"/>
</dbReference>
<evidence type="ECO:0000256" key="16">
    <source>
        <dbReference type="SAM" id="MobiDB-lite"/>
    </source>
</evidence>
<evidence type="ECO:0000256" key="6">
    <source>
        <dbReference type="ARBA" id="ARBA00022741"/>
    </source>
</evidence>
<dbReference type="FunFam" id="3.30.70.1230:FF:000004">
    <property type="entry name" value="Guanylate cyclase"/>
    <property type="match status" value="1"/>
</dbReference>
<dbReference type="InterPro" id="IPR001245">
    <property type="entry name" value="Ser-Thr/Tyr_kinase_cat_dom"/>
</dbReference>
<dbReference type="CDD" id="cd07302">
    <property type="entry name" value="CHD"/>
    <property type="match status" value="1"/>
</dbReference>
<dbReference type="SMART" id="SM00044">
    <property type="entry name" value="CYCc"/>
    <property type="match status" value="1"/>
</dbReference>
<dbReference type="Pfam" id="PF07714">
    <property type="entry name" value="PK_Tyr_Ser-Thr"/>
    <property type="match status" value="1"/>
</dbReference>
<dbReference type="Pfam" id="PF07701">
    <property type="entry name" value="HNOBA"/>
    <property type="match status" value="1"/>
</dbReference>
<comment type="subcellular location">
    <subcellularLocation>
        <location evidence="2">Cell membrane</location>
        <topology evidence="2">Single-pass type I membrane protein</topology>
    </subcellularLocation>
</comment>
<dbReference type="PROSITE" id="PS00452">
    <property type="entry name" value="GUANYLATE_CYCLASE_1"/>
    <property type="match status" value="1"/>
</dbReference>
<feature type="chain" id="PRO_5040898678" description="Guanylate cyclase" evidence="17">
    <location>
        <begin position="26"/>
        <end position="1065"/>
    </location>
</feature>
<dbReference type="InterPro" id="IPR011645">
    <property type="entry name" value="HNOB_dom_associated"/>
</dbReference>
<dbReference type="Proteomes" id="UP000192578">
    <property type="component" value="Unassembled WGS sequence"/>
</dbReference>
<feature type="domain" description="Protein kinase" evidence="18">
    <location>
        <begin position="548"/>
        <end position="827"/>
    </location>
</feature>
<keyword evidence="7" id="KW-1133">Transmembrane helix</keyword>
<keyword evidence="12 14" id="KW-0456">Lyase</keyword>
<evidence type="ECO:0000256" key="2">
    <source>
        <dbReference type="ARBA" id="ARBA00004251"/>
    </source>
</evidence>
<accession>A0A9X6RLB3</accession>
<keyword evidence="9" id="KW-0472">Membrane</keyword>
<dbReference type="Gene3D" id="6.10.250.780">
    <property type="match status" value="1"/>
</dbReference>
<dbReference type="InterPro" id="IPR001054">
    <property type="entry name" value="A/G_cyclase"/>
</dbReference>
<evidence type="ECO:0000256" key="17">
    <source>
        <dbReference type="SAM" id="SignalP"/>
    </source>
</evidence>
<keyword evidence="8" id="KW-0342">GTP-binding</keyword>
<dbReference type="GO" id="GO:0035556">
    <property type="term" value="P:intracellular signal transduction"/>
    <property type="evidence" value="ECO:0007669"/>
    <property type="project" value="InterPro"/>
</dbReference>
<dbReference type="GO" id="GO:0005886">
    <property type="term" value="C:plasma membrane"/>
    <property type="evidence" value="ECO:0007669"/>
    <property type="project" value="UniProtKB-SubCell"/>
</dbReference>
<dbReference type="InterPro" id="IPR001170">
    <property type="entry name" value="ANPR/GUC"/>
</dbReference>
<comment type="similarity">
    <text evidence="14">Belongs to the adenylyl cyclase class-4/guanylyl cyclase family.</text>
</comment>
<comment type="caution">
    <text evidence="20">The sequence shown here is derived from an EMBL/GenBank/DDBJ whole genome shotgun (WGS) entry which is preliminary data.</text>
</comment>
<dbReference type="PANTHER" id="PTHR11920">
    <property type="entry name" value="GUANYLYL CYCLASE"/>
    <property type="match status" value="1"/>
</dbReference>
<dbReference type="SUPFAM" id="SSF56112">
    <property type="entry name" value="Protein kinase-like (PK-like)"/>
    <property type="match status" value="1"/>
</dbReference>
<evidence type="ECO:0000256" key="12">
    <source>
        <dbReference type="ARBA" id="ARBA00023239"/>
    </source>
</evidence>
<dbReference type="GO" id="GO:0004016">
    <property type="term" value="F:adenylate cyclase activity"/>
    <property type="evidence" value="ECO:0007669"/>
    <property type="project" value="TreeGrafter"/>
</dbReference>
<dbReference type="GO" id="GO:0004672">
    <property type="term" value="F:protein kinase activity"/>
    <property type="evidence" value="ECO:0007669"/>
    <property type="project" value="InterPro"/>
</dbReference>
<dbReference type="SUPFAM" id="SSF55073">
    <property type="entry name" value="Nucleotide cyclase"/>
    <property type="match status" value="1"/>
</dbReference>
<name>A0A9X6RLB3_HYPEX</name>
<keyword evidence="5 17" id="KW-0732">Signal</keyword>
<dbReference type="PROSITE" id="PS50125">
    <property type="entry name" value="GUANYLATE_CYCLASE_2"/>
    <property type="match status" value="1"/>
</dbReference>
<dbReference type="Gene3D" id="1.10.510.10">
    <property type="entry name" value="Transferase(Phosphotransferase) domain 1"/>
    <property type="match status" value="1"/>
</dbReference>
<reference evidence="21" key="1">
    <citation type="submission" date="2017-01" db="EMBL/GenBank/DDBJ databases">
        <title>Comparative genomics of anhydrobiosis in the tardigrade Hypsibius dujardini.</title>
        <authorList>
            <person name="Yoshida Y."/>
            <person name="Koutsovoulos G."/>
            <person name="Laetsch D."/>
            <person name="Stevens L."/>
            <person name="Kumar S."/>
            <person name="Horikawa D."/>
            <person name="Ishino K."/>
            <person name="Komine S."/>
            <person name="Tomita M."/>
            <person name="Blaxter M."/>
            <person name="Arakawa K."/>
        </authorList>
    </citation>
    <scope>NUCLEOTIDE SEQUENCE [LARGE SCALE GENOMIC DNA]</scope>
    <source>
        <strain evidence="21">Z151</strain>
    </source>
</reference>
<evidence type="ECO:0000256" key="15">
    <source>
        <dbReference type="RuleBase" id="RU003431"/>
    </source>
</evidence>
<dbReference type="EC" id="4.6.1.2" evidence="3 15"/>
<evidence type="ECO:0000256" key="5">
    <source>
        <dbReference type="ARBA" id="ARBA00022729"/>
    </source>
</evidence>
<keyword evidence="4" id="KW-0812">Transmembrane</keyword>
<dbReference type="AlphaFoldDB" id="A0A9X6RLB3"/>
<dbReference type="Gene3D" id="3.40.50.2300">
    <property type="match status" value="2"/>
</dbReference>
<proteinExistence type="inferred from homology"/>
<evidence type="ECO:0000259" key="19">
    <source>
        <dbReference type="PROSITE" id="PS50125"/>
    </source>
</evidence>
<dbReference type="InterPro" id="IPR001828">
    <property type="entry name" value="ANF_lig-bd_rcpt"/>
</dbReference>
<sequence length="1065" mass="118521">MADCLQQRLFVRLVGLLLLSTVAIAAPTRLKLGIVLNVHSTLSFEYYNMEPAIALAVNRSLDRYGIAYDTFLSLYEGGCSELAALTSTVRALNASVDVLLGPGCSDDLIGASKLATVYKVALMTGGGTVIDSTENWPYVTRTGYNTNTQWSFFGLLCRRFNWSNVFVLYDTDTVSGSSGINLVRYMRDNRLVPSDYPIKSTDVFSLKRVDGILDEMTNRARVVMVLVSAKRARQLMIQAQRRGMCNGDYAFFTLDTLRTDILDPKGWQPTNNLDDGSQQDVAQNFCQAFFVLTLRFSQADPKFKAFAKRVLQGVQVPLGAAPPIVNYNAFHDAVLVYAAVINETVTEGHTTDDADYIAAKFNNRIFEGSIGLVYLDNHSDRADDYQLYQMGPSSERMRRDVDTDTTTFGQFVLVAEFYGYRGIYENITPIVWLNAANKPVINKPLCDFDGNDPVCVEAAKSALGGSLGGIFLLLVLVGIVAFYVHRHLLWRSQLANLDWLAAWDEIHVHQHSASTRSISLTSHGGQPEIPNRDGDPTTASVPTTQRVKSTVRRLKSMSVHSVQKSSGNNSSFMRTNTIAASFRGTLTLMRVCPSAHVQLSNELRAEVRQVKSLACESLMKFVAACIEPDHVVVLNEFCSRGTLQEVLQNNVVALDWVFRFSFINDMVEALLYLHGDLLQQHGRLTSKCCYIDKRFLLKIADYGLPSFYDVPAKAVEPGEQLWTAPEILRAKSSNEQARVAPEADVYAFGIILSEIVLRESAFFFNDTIAEDIIKRVGRGQRPAFRPIVQDSFCPEEVMYIMKLCWAEDPAERPKFAQIRASFRNPALFSYAVSLEVSVDEKTQALIEEKKKTEQLLYSILPRTVAEQLKRGEAVLPESYDSVTIYFGDIVGFTTLSAASSPTEIVTLMNDLYSRFDGIILTFDAYKVETIGDCYVIVSGLPHRNGQKHAGIIARMAITLRDSMVTFRVQHMPGKVLQLRIGLNSGPCVAGVVGFATPRYCLFGDTVNTASRMESTGEPMRIQITQTTETILRYLGSFTLELRGAVNIKGKGEMNTFWLINEHPLG</sequence>
<dbReference type="SUPFAM" id="SSF53822">
    <property type="entry name" value="Periplasmic binding protein-like I"/>
    <property type="match status" value="1"/>
</dbReference>
<dbReference type="OrthoDB" id="60033at2759"/>
<keyword evidence="13 15" id="KW-0141">cGMP biosynthesis</keyword>
<dbReference type="Gene3D" id="3.30.70.1230">
    <property type="entry name" value="Nucleotide cyclase"/>
    <property type="match status" value="1"/>
</dbReference>
<protein>
    <recommendedName>
        <fullName evidence="3 15">Guanylate cyclase</fullName>
        <ecNumber evidence="3 15">4.6.1.2</ecNumber>
    </recommendedName>
</protein>
<evidence type="ECO:0000256" key="14">
    <source>
        <dbReference type="RuleBase" id="RU000405"/>
    </source>
</evidence>
<dbReference type="InterPro" id="IPR028082">
    <property type="entry name" value="Peripla_BP_I"/>
</dbReference>
<evidence type="ECO:0000256" key="10">
    <source>
        <dbReference type="ARBA" id="ARBA00023170"/>
    </source>
</evidence>
<evidence type="ECO:0000313" key="20">
    <source>
        <dbReference type="EMBL" id="OWA52173.1"/>
    </source>
</evidence>
<evidence type="ECO:0000256" key="9">
    <source>
        <dbReference type="ARBA" id="ARBA00023136"/>
    </source>
</evidence>
<feature type="signal peptide" evidence="17">
    <location>
        <begin position="1"/>
        <end position="25"/>
    </location>
</feature>
<dbReference type="Pfam" id="PF01094">
    <property type="entry name" value="ANF_receptor"/>
    <property type="match status" value="1"/>
</dbReference>
<dbReference type="GO" id="GO:0005524">
    <property type="term" value="F:ATP binding"/>
    <property type="evidence" value="ECO:0007669"/>
    <property type="project" value="InterPro"/>
</dbReference>